<sequence length="444" mass="49101">MSFLWSTVSFLIAIAVLVTVHEYGHFWAARKCGVKVHRFSIGFGKVIWSRTDKQGTEFAVSAIPLGGYVKMLDGRNEDIPSELASQAFDNKTVAQRAFIIAAGPIANFLFAIFVYFLIYTIGIPSVKPVIDDVKPDSIAAMAQIQPKTQITEIDGVATPDWETINMLLATKIGESRVELTLVEFGSNIEQHRILDLSHWNFNPEKETAFGSLGILPVRTKVDMTLSKVVENSPAQKAGLLVGDKLYWADGQPIRWQDFIEQVELGNPLSVKVERNGAWLMKTITPELNDKKRLVVGISPTFSPVPDEYRTELKYDMFESLQKGAEKTFQLFWLTIKVIGKLLVGELSLNNLSGPISIAQGAGASSELGLVYYLSFLALISVNLGIMNLFPLPVLDGGHLVFLGLEALKGKPVSEHVQNISYRIGAILLLMLMGFGLINDFLRLN</sequence>
<dbReference type="RefSeq" id="WP_111295692.1">
    <property type="nucleotide sequence ID" value="NZ_QEPM01000003.1"/>
</dbReference>
<keyword evidence="9 11" id="KW-0482">Metalloprotease</keyword>
<comment type="subcellular location">
    <subcellularLocation>
        <location evidence="2">Membrane</location>
        <topology evidence="2">Multi-pass membrane protein</topology>
    </subcellularLocation>
</comment>
<evidence type="ECO:0000256" key="11">
    <source>
        <dbReference type="RuleBase" id="RU362031"/>
    </source>
</evidence>
<keyword evidence="11" id="KW-0479">Metal-binding</keyword>
<evidence type="ECO:0000313" key="14">
    <source>
        <dbReference type="Proteomes" id="UP000253998"/>
    </source>
</evidence>
<evidence type="ECO:0000313" key="13">
    <source>
        <dbReference type="EMBL" id="RDE71139.1"/>
    </source>
</evidence>
<evidence type="ECO:0000256" key="8">
    <source>
        <dbReference type="ARBA" id="ARBA00022989"/>
    </source>
</evidence>
<accession>A0A8B2U6A9</accession>
<feature type="transmembrane region" description="Helical" evidence="11">
    <location>
        <begin position="419"/>
        <end position="441"/>
    </location>
</feature>
<dbReference type="NCBIfam" id="TIGR00054">
    <property type="entry name" value="RIP metalloprotease RseP"/>
    <property type="match status" value="1"/>
</dbReference>
<dbReference type="InterPro" id="IPR008915">
    <property type="entry name" value="Peptidase_M50"/>
</dbReference>
<dbReference type="PANTHER" id="PTHR42837:SF2">
    <property type="entry name" value="MEMBRANE METALLOPROTEASE ARASP2, CHLOROPLASTIC-RELATED"/>
    <property type="match status" value="1"/>
</dbReference>
<comment type="similarity">
    <text evidence="3 11">Belongs to the peptidase M50B family.</text>
</comment>
<feature type="domain" description="PDZ" evidence="12">
    <location>
        <begin position="114"/>
        <end position="185"/>
    </location>
</feature>
<dbReference type="InterPro" id="IPR004387">
    <property type="entry name" value="Pept_M50_Zn"/>
</dbReference>
<keyword evidence="7 11" id="KW-0862">Zinc</keyword>
<evidence type="ECO:0000256" key="7">
    <source>
        <dbReference type="ARBA" id="ARBA00022833"/>
    </source>
</evidence>
<evidence type="ECO:0000256" key="6">
    <source>
        <dbReference type="ARBA" id="ARBA00022801"/>
    </source>
</evidence>
<keyword evidence="10 11" id="KW-0472">Membrane</keyword>
<evidence type="ECO:0000256" key="9">
    <source>
        <dbReference type="ARBA" id="ARBA00023049"/>
    </source>
</evidence>
<feature type="domain" description="PDZ" evidence="12">
    <location>
        <begin position="210"/>
        <end position="276"/>
    </location>
</feature>
<reference evidence="13 14" key="1">
    <citation type="submission" date="2018-05" db="EMBL/GenBank/DDBJ databases">
        <title>Draft Genome Sequences for a Diverse set of 7 Haemophilus Species.</title>
        <authorList>
            <person name="Nichols M."/>
            <person name="Topaz N."/>
            <person name="Wang X."/>
            <person name="Wang X."/>
            <person name="Boxrud D."/>
        </authorList>
    </citation>
    <scope>NUCLEOTIDE SEQUENCE [LARGE SCALE GENOMIC DNA]</scope>
    <source>
        <strain evidence="13 14">C2001002503</strain>
    </source>
</reference>
<keyword evidence="6 11" id="KW-0378">Hydrolase</keyword>
<dbReference type="GO" id="GO:0006508">
    <property type="term" value="P:proteolysis"/>
    <property type="evidence" value="ECO:0007669"/>
    <property type="project" value="UniProtKB-KW"/>
</dbReference>
<dbReference type="InterPro" id="IPR036034">
    <property type="entry name" value="PDZ_sf"/>
</dbReference>
<dbReference type="PANTHER" id="PTHR42837">
    <property type="entry name" value="REGULATOR OF SIGMA-E PROTEASE RSEP"/>
    <property type="match status" value="1"/>
</dbReference>
<dbReference type="CDD" id="cd23081">
    <property type="entry name" value="cpPDZ_EcRseP-like"/>
    <property type="match status" value="1"/>
</dbReference>
<evidence type="ECO:0000256" key="2">
    <source>
        <dbReference type="ARBA" id="ARBA00004141"/>
    </source>
</evidence>
<dbReference type="NCBIfam" id="NF008046">
    <property type="entry name" value="PRK10779.1"/>
    <property type="match status" value="1"/>
</dbReference>
<dbReference type="SUPFAM" id="SSF50156">
    <property type="entry name" value="PDZ domain-like"/>
    <property type="match status" value="2"/>
</dbReference>
<dbReference type="CDD" id="cd06163">
    <property type="entry name" value="S2P-M50_PDZ_RseP-like"/>
    <property type="match status" value="1"/>
</dbReference>
<proteinExistence type="inferred from homology"/>
<gene>
    <name evidence="13" type="ORF">DPV83_05440</name>
</gene>
<dbReference type="EMBL" id="QEPM01000003">
    <property type="protein sequence ID" value="RDE71139.1"/>
    <property type="molecule type" value="Genomic_DNA"/>
</dbReference>
<evidence type="ECO:0000256" key="5">
    <source>
        <dbReference type="ARBA" id="ARBA00022692"/>
    </source>
</evidence>
<comment type="cofactor">
    <cofactor evidence="1 11">
        <name>Zn(2+)</name>
        <dbReference type="ChEBI" id="CHEBI:29105"/>
    </cofactor>
</comment>
<keyword evidence="4 13" id="KW-0645">Protease</keyword>
<organism evidence="13 14">
    <name type="scientific">Aggregatibacter segnis</name>
    <dbReference type="NCBI Taxonomy" id="739"/>
    <lineage>
        <taxon>Bacteria</taxon>
        <taxon>Pseudomonadati</taxon>
        <taxon>Pseudomonadota</taxon>
        <taxon>Gammaproteobacteria</taxon>
        <taxon>Pasteurellales</taxon>
        <taxon>Pasteurellaceae</taxon>
        <taxon>Aggregatibacter</taxon>
    </lineage>
</organism>
<dbReference type="InterPro" id="IPR001478">
    <property type="entry name" value="PDZ"/>
</dbReference>
<feature type="transmembrane region" description="Helical" evidence="11">
    <location>
        <begin position="369"/>
        <end position="389"/>
    </location>
</feature>
<dbReference type="AlphaFoldDB" id="A0A8B2U6A9"/>
<comment type="caution">
    <text evidence="13">The sequence shown here is derived from an EMBL/GenBank/DDBJ whole genome shotgun (WGS) entry which is preliminary data.</text>
</comment>
<dbReference type="Pfam" id="PF02163">
    <property type="entry name" value="Peptidase_M50"/>
    <property type="match status" value="1"/>
</dbReference>
<protein>
    <recommendedName>
        <fullName evidence="11">Zinc metalloprotease</fullName>
        <ecNumber evidence="11">3.4.24.-</ecNumber>
    </recommendedName>
</protein>
<dbReference type="Gene3D" id="2.30.42.10">
    <property type="match status" value="2"/>
</dbReference>
<evidence type="ECO:0000259" key="12">
    <source>
        <dbReference type="SMART" id="SM00228"/>
    </source>
</evidence>
<dbReference type="EC" id="3.4.24.-" evidence="11"/>
<dbReference type="CDD" id="cd23082">
    <property type="entry name" value="cpPDZ1_EcRseP-like"/>
    <property type="match status" value="1"/>
</dbReference>
<evidence type="ECO:0000256" key="3">
    <source>
        <dbReference type="ARBA" id="ARBA00007931"/>
    </source>
</evidence>
<feature type="transmembrane region" description="Helical" evidence="11">
    <location>
        <begin position="97"/>
        <end position="118"/>
    </location>
</feature>
<name>A0A8B2U6A9_9PAST</name>
<keyword evidence="5 11" id="KW-0812">Transmembrane</keyword>
<dbReference type="GO" id="GO:0016020">
    <property type="term" value="C:membrane"/>
    <property type="evidence" value="ECO:0007669"/>
    <property type="project" value="UniProtKB-SubCell"/>
</dbReference>
<dbReference type="Proteomes" id="UP000253998">
    <property type="component" value="Unassembled WGS sequence"/>
</dbReference>
<keyword evidence="8 11" id="KW-1133">Transmembrane helix</keyword>
<dbReference type="GO" id="GO:0004222">
    <property type="term" value="F:metalloendopeptidase activity"/>
    <property type="evidence" value="ECO:0007669"/>
    <property type="project" value="InterPro"/>
</dbReference>
<evidence type="ECO:0000256" key="10">
    <source>
        <dbReference type="ARBA" id="ARBA00023136"/>
    </source>
</evidence>
<evidence type="ECO:0000256" key="4">
    <source>
        <dbReference type="ARBA" id="ARBA00022670"/>
    </source>
</evidence>
<dbReference type="GO" id="GO:0046872">
    <property type="term" value="F:metal ion binding"/>
    <property type="evidence" value="ECO:0007669"/>
    <property type="project" value="UniProtKB-KW"/>
</dbReference>
<dbReference type="SMART" id="SM00228">
    <property type="entry name" value="PDZ"/>
    <property type="match status" value="2"/>
</dbReference>
<evidence type="ECO:0000256" key="1">
    <source>
        <dbReference type="ARBA" id="ARBA00001947"/>
    </source>
</evidence>